<comment type="caution">
    <text evidence="1">The sequence shown here is derived from an EMBL/GenBank/DDBJ whole genome shotgun (WGS) entry which is preliminary data.</text>
</comment>
<reference evidence="1 2" key="1">
    <citation type="submission" date="2021-04" db="EMBL/GenBank/DDBJ databases">
        <title>Description of novel Flavobacterium sp. F-328.</title>
        <authorList>
            <person name="Saticioglu I.B."/>
        </authorList>
    </citation>
    <scope>NUCLEOTIDE SEQUENCE [LARGE SCALE GENOMIC DNA]</scope>
    <source>
        <strain evidence="1 2">F-328</strain>
    </source>
</reference>
<protein>
    <recommendedName>
        <fullName evidence="3">NTF2 fold immunity protein</fullName>
    </recommendedName>
</protein>
<evidence type="ECO:0000313" key="1">
    <source>
        <dbReference type="EMBL" id="MBQ0907733.1"/>
    </source>
</evidence>
<dbReference type="Proteomes" id="UP000679008">
    <property type="component" value="Unassembled WGS sequence"/>
</dbReference>
<name>A0ABS5D134_9FLAO</name>
<organism evidence="1 2">
    <name type="scientific">Flavobacterium erciyesense</name>
    <dbReference type="NCBI Taxonomy" id="2825842"/>
    <lineage>
        <taxon>Bacteria</taxon>
        <taxon>Pseudomonadati</taxon>
        <taxon>Bacteroidota</taxon>
        <taxon>Flavobacteriia</taxon>
        <taxon>Flavobacteriales</taxon>
        <taxon>Flavobacteriaceae</taxon>
        <taxon>Flavobacterium</taxon>
    </lineage>
</organism>
<dbReference type="EMBL" id="JAGPXB010000002">
    <property type="protein sequence ID" value="MBQ0907733.1"/>
    <property type="molecule type" value="Genomic_DNA"/>
</dbReference>
<keyword evidence="2" id="KW-1185">Reference proteome</keyword>
<proteinExistence type="predicted"/>
<sequence length="199" mass="23386">MGIVDKLFGNKQDSTKKEVVDETSQIVNNARNEMKNKVVEKLNINTSQTQEKFLQLTDEILEFLINKLQEINSLEHEIFVRSKSLKNPKEPNQVQLGEKELWAEYKKRRSEITNPISLNQSDEGSRSFGKPTKYEYLSYPDTQVFFIMKSANRAIVEIIYEYGIKKKDQFVLKKEGENWKVDTKKYGFPDETTWYKDVL</sequence>
<accession>A0ABS5D134</accession>
<gene>
    <name evidence="1" type="ORF">KBJ98_03340</name>
</gene>
<dbReference type="RefSeq" id="WP_210788272.1">
    <property type="nucleotide sequence ID" value="NZ_JAGPXB010000002.1"/>
</dbReference>
<evidence type="ECO:0008006" key="3">
    <source>
        <dbReference type="Google" id="ProtNLM"/>
    </source>
</evidence>
<evidence type="ECO:0000313" key="2">
    <source>
        <dbReference type="Proteomes" id="UP000679008"/>
    </source>
</evidence>